<dbReference type="Proteomes" id="UP001597112">
    <property type="component" value="Unassembled WGS sequence"/>
</dbReference>
<comment type="function">
    <text evidence="1 12">Converts 2,5-diamino-6-(ribosylamino)-4(3h)-pyrimidinone 5'-phosphate into 5-amino-6-(ribosylamino)-2,4(1h,3h)-pyrimidinedione 5'-phosphate.</text>
</comment>
<gene>
    <name evidence="14" type="primary">ribD</name>
    <name evidence="14" type="ORF">ACFQ21_22920</name>
</gene>
<keyword evidence="10 12" id="KW-0560">Oxidoreductase</keyword>
<comment type="pathway">
    <text evidence="2 12">Cofactor biosynthesis; riboflavin biosynthesis; 5-amino-6-(D-ribitylamino)uracil from GTP: step 2/4.</text>
</comment>
<dbReference type="Gene3D" id="3.40.140.10">
    <property type="entry name" value="Cytidine Deaminase, domain 2"/>
    <property type="match status" value="1"/>
</dbReference>
<evidence type="ECO:0000256" key="2">
    <source>
        <dbReference type="ARBA" id="ARBA00004882"/>
    </source>
</evidence>
<keyword evidence="6 12" id="KW-0686">Riboflavin biosynthesis</keyword>
<evidence type="ECO:0000256" key="4">
    <source>
        <dbReference type="ARBA" id="ARBA00005259"/>
    </source>
</evidence>
<evidence type="ECO:0000256" key="12">
    <source>
        <dbReference type="PIRNR" id="PIRNR006769"/>
    </source>
</evidence>
<evidence type="ECO:0000256" key="3">
    <source>
        <dbReference type="ARBA" id="ARBA00004910"/>
    </source>
</evidence>
<name>A0ABW3K9U8_9BACT</name>
<evidence type="ECO:0000256" key="1">
    <source>
        <dbReference type="ARBA" id="ARBA00002151"/>
    </source>
</evidence>
<dbReference type="InterPro" id="IPR016192">
    <property type="entry name" value="APOBEC/CMP_deaminase_Zn-bd"/>
</dbReference>
<dbReference type="InterPro" id="IPR016193">
    <property type="entry name" value="Cytidine_deaminase-like"/>
</dbReference>
<dbReference type="InterPro" id="IPR004794">
    <property type="entry name" value="Eubact_RibD"/>
</dbReference>
<dbReference type="Gene3D" id="3.40.430.10">
    <property type="entry name" value="Dihydrofolate Reductase, subunit A"/>
    <property type="match status" value="1"/>
</dbReference>
<dbReference type="PANTHER" id="PTHR38011:SF7">
    <property type="entry name" value="2,5-DIAMINO-6-RIBOSYLAMINO-4(3H)-PYRIMIDINONE 5'-PHOSPHATE REDUCTASE"/>
    <property type="match status" value="1"/>
</dbReference>
<dbReference type="InterPro" id="IPR050765">
    <property type="entry name" value="Riboflavin_Biosynth_HTPR"/>
</dbReference>
<comment type="similarity">
    <text evidence="5 12">In the C-terminal section; belongs to the HTP reductase family.</text>
</comment>
<dbReference type="InterPro" id="IPR002125">
    <property type="entry name" value="CMP_dCMP_dom"/>
</dbReference>
<comment type="catalytic activity">
    <reaction evidence="12">
        <text>5-amino-6-(5-phospho-D-ribitylamino)uracil + NADP(+) = 5-amino-6-(5-phospho-D-ribosylamino)uracil + NADPH + H(+)</text>
        <dbReference type="Rhea" id="RHEA:17845"/>
        <dbReference type="ChEBI" id="CHEBI:15378"/>
        <dbReference type="ChEBI" id="CHEBI:57783"/>
        <dbReference type="ChEBI" id="CHEBI:58349"/>
        <dbReference type="ChEBI" id="CHEBI:58421"/>
        <dbReference type="ChEBI" id="CHEBI:58453"/>
        <dbReference type="EC" id="1.1.1.193"/>
    </reaction>
</comment>
<reference evidence="15" key="1">
    <citation type="journal article" date="2019" name="Int. J. Syst. Evol. Microbiol.">
        <title>The Global Catalogue of Microorganisms (GCM) 10K type strain sequencing project: providing services to taxonomists for standard genome sequencing and annotation.</title>
        <authorList>
            <consortium name="The Broad Institute Genomics Platform"/>
            <consortium name="The Broad Institute Genome Sequencing Center for Infectious Disease"/>
            <person name="Wu L."/>
            <person name="Ma J."/>
        </authorList>
    </citation>
    <scope>NUCLEOTIDE SEQUENCE [LARGE SCALE GENOMIC DNA]</scope>
    <source>
        <strain evidence="15">CCUG 58938</strain>
    </source>
</reference>
<evidence type="ECO:0000256" key="10">
    <source>
        <dbReference type="ARBA" id="ARBA00023002"/>
    </source>
</evidence>
<dbReference type="PANTHER" id="PTHR38011">
    <property type="entry name" value="DIHYDROFOLATE REDUCTASE FAMILY PROTEIN (AFU_ORTHOLOGUE AFUA_8G06820)"/>
    <property type="match status" value="1"/>
</dbReference>
<comment type="similarity">
    <text evidence="4 12">In the N-terminal section; belongs to the cytidine and deoxycytidylate deaminase family.</text>
</comment>
<sequence>MLKHDHHIDEVFMQRTLELAQLGRGHVSPNPLVGSVIVYEGKIIGEGWHKKYGEAHAEVNAVRSVDNKNLLQHSTVYVNLEPCSHTGKTPPCADMLIEHKVKKVVIANLDSNPLVAGNGVKKLRTAGIDVVTGILEKQGRDLNKRFFTFMEKNRPYTILKWAETADGFVAHENFDSKWISNEHARQLVHKWRTEEDAILVGARTAAYDNPQLNVRDWSGRNPVRIVIDRYLKLSSKLHLFDKKQHTLCYNVLKHEEHENLSLVRIDEDKFIYNLLQDLYRRKIQSVIIEGGASTLAMFIDNNLWDEARIFTAPQKFGKGIQAPHHPGILTEQHMLAGDSLSFYRAMH</sequence>
<dbReference type="SUPFAM" id="SSF53597">
    <property type="entry name" value="Dihydrofolate reductase-like"/>
    <property type="match status" value="1"/>
</dbReference>
<evidence type="ECO:0000256" key="5">
    <source>
        <dbReference type="ARBA" id="ARBA00007417"/>
    </source>
</evidence>
<keyword evidence="11" id="KW-0511">Multifunctional enzyme</keyword>
<dbReference type="PROSITE" id="PS00903">
    <property type="entry name" value="CYT_DCMP_DEAMINASES_1"/>
    <property type="match status" value="1"/>
</dbReference>
<evidence type="ECO:0000256" key="9">
    <source>
        <dbReference type="ARBA" id="ARBA00022857"/>
    </source>
</evidence>
<feature type="domain" description="CMP/dCMP-type deaminase" evidence="13">
    <location>
        <begin position="7"/>
        <end position="131"/>
    </location>
</feature>
<dbReference type="Pfam" id="PF01872">
    <property type="entry name" value="RibD_C"/>
    <property type="match status" value="1"/>
</dbReference>
<comment type="catalytic activity">
    <reaction evidence="12">
        <text>2,5-diamino-6-hydroxy-4-(5-phosphoribosylamino)-pyrimidine + H2O + H(+) = 5-amino-6-(5-phospho-D-ribosylamino)uracil + NH4(+)</text>
        <dbReference type="Rhea" id="RHEA:21868"/>
        <dbReference type="ChEBI" id="CHEBI:15377"/>
        <dbReference type="ChEBI" id="CHEBI:15378"/>
        <dbReference type="ChEBI" id="CHEBI:28938"/>
        <dbReference type="ChEBI" id="CHEBI:58453"/>
        <dbReference type="ChEBI" id="CHEBI:58614"/>
        <dbReference type="EC" id="3.5.4.26"/>
    </reaction>
</comment>
<dbReference type="InterPro" id="IPR024072">
    <property type="entry name" value="DHFR-like_dom_sf"/>
</dbReference>
<dbReference type="GO" id="GO:0008703">
    <property type="term" value="F:5-amino-6-(5-phosphoribosylamino)uracil reductase activity"/>
    <property type="evidence" value="ECO:0007669"/>
    <property type="project" value="UniProtKB-EC"/>
</dbReference>
<keyword evidence="15" id="KW-1185">Reference proteome</keyword>
<evidence type="ECO:0000256" key="8">
    <source>
        <dbReference type="ARBA" id="ARBA00022833"/>
    </source>
</evidence>
<evidence type="ECO:0000259" key="13">
    <source>
        <dbReference type="PROSITE" id="PS51747"/>
    </source>
</evidence>
<dbReference type="RefSeq" id="WP_377583066.1">
    <property type="nucleotide sequence ID" value="NZ_JBHTKA010000008.1"/>
</dbReference>
<dbReference type="GO" id="GO:0008835">
    <property type="term" value="F:diaminohydroxyphosphoribosylaminopyrimidine deaminase activity"/>
    <property type="evidence" value="ECO:0007669"/>
    <property type="project" value="UniProtKB-EC"/>
</dbReference>
<comment type="cofactor">
    <cofactor evidence="12">
        <name>Zn(2+)</name>
        <dbReference type="ChEBI" id="CHEBI:29105"/>
    </cofactor>
    <text evidence="12">Binds 1 zinc ion.</text>
</comment>
<keyword evidence="9 12" id="KW-0521">NADP</keyword>
<proteinExistence type="inferred from homology"/>
<evidence type="ECO:0000313" key="14">
    <source>
        <dbReference type="EMBL" id="MFD1002195.1"/>
    </source>
</evidence>
<dbReference type="InterPro" id="IPR002734">
    <property type="entry name" value="RibDG_C"/>
</dbReference>
<keyword evidence="7 12" id="KW-0479">Metal-binding</keyword>
<dbReference type="PIRSF" id="PIRSF006769">
    <property type="entry name" value="RibD"/>
    <property type="match status" value="1"/>
</dbReference>
<dbReference type="EMBL" id="JBHTKA010000008">
    <property type="protein sequence ID" value="MFD1002195.1"/>
    <property type="molecule type" value="Genomic_DNA"/>
</dbReference>
<dbReference type="NCBIfam" id="TIGR00326">
    <property type="entry name" value="eubact_ribD"/>
    <property type="match status" value="1"/>
</dbReference>
<comment type="pathway">
    <text evidence="3 12">Cofactor biosynthesis; riboflavin biosynthesis; 5-amino-6-(D-ribitylamino)uracil from GTP: step 3/4.</text>
</comment>
<accession>A0ABW3K9U8</accession>
<dbReference type="CDD" id="cd01284">
    <property type="entry name" value="Riboflavin_deaminase-reductase"/>
    <property type="match status" value="1"/>
</dbReference>
<evidence type="ECO:0000313" key="15">
    <source>
        <dbReference type="Proteomes" id="UP001597112"/>
    </source>
</evidence>
<keyword evidence="12 14" id="KW-0378">Hydrolase</keyword>
<organism evidence="14 15">
    <name type="scientific">Ohtaekwangia kribbensis</name>
    <dbReference type="NCBI Taxonomy" id="688913"/>
    <lineage>
        <taxon>Bacteria</taxon>
        <taxon>Pseudomonadati</taxon>
        <taxon>Bacteroidota</taxon>
        <taxon>Cytophagia</taxon>
        <taxon>Cytophagales</taxon>
        <taxon>Fulvivirgaceae</taxon>
        <taxon>Ohtaekwangia</taxon>
    </lineage>
</organism>
<protein>
    <recommendedName>
        <fullName evidence="12">Riboflavin biosynthesis protein RibD</fullName>
    </recommendedName>
    <domain>
        <recommendedName>
            <fullName evidence="12">Diaminohydroxyphosphoribosylaminopyrimidine deaminase</fullName>
            <shortName evidence="12">DRAP deaminase</shortName>
            <ecNumber evidence="12">3.5.4.26</ecNumber>
        </recommendedName>
        <alternativeName>
            <fullName evidence="12">Riboflavin-specific deaminase</fullName>
        </alternativeName>
    </domain>
    <domain>
        <recommendedName>
            <fullName evidence="12">5-amino-6-(5-phosphoribosylamino)uracil reductase</fullName>
            <ecNumber evidence="12">1.1.1.193</ecNumber>
        </recommendedName>
        <alternativeName>
            <fullName evidence="12">HTP reductase</fullName>
        </alternativeName>
    </domain>
</protein>
<dbReference type="EC" id="1.1.1.193" evidence="12"/>
<dbReference type="SUPFAM" id="SSF53927">
    <property type="entry name" value="Cytidine deaminase-like"/>
    <property type="match status" value="1"/>
</dbReference>
<evidence type="ECO:0000256" key="6">
    <source>
        <dbReference type="ARBA" id="ARBA00022619"/>
    </source>
</evidence>
<dbReference type="Pfam" id="PF00383">
    <property type="entry name" value="dCMP_cyt_deam_1"/>
    <property type="match status" value="1"/>
</dbReference>
<evidence type="ECO:0000256" key="11">
    <source>
        <dbReference type="ARBA" id="ARBA00023268"/>
    </source>
</evidence>
<evidence type="ECO:0000256" key="7">
    <source>
        <dbReference type="ARBA" id="ARBA00022723"/>
    </source>
</evidence>
<comment type="caution">
    <text evidence="14">The sequence shown here is derived from an EMBL/GenBank/DDBJ whole genome shotgun (WGS) entry which is preliminary data.</text>
</comment>
<dbReference type="PROSITE" id="PS51747">
    <property type="entry name" value="CYT_DCMP_DEAMINASES_2"/>
    <property type="match status" value="1"/>
</dbReference>
<dbReference type="EC" id="3.5.4.26" evidence="12"/>
<keyword evidence="8 12" id="KW-0862">Zinc</keyword>